<reference evidence="1 2" key="1">
    <citation type="submission" date="2016-02" db="EMBL/GenBank/DDBJ databases">
        <title>Comparative genomic and transcriptomic foundation for Pichia pastoris.</title>
        <authorList>
            <person name="Love K.R."/>
            <person name="Shah K.A."/>
            <person name="Whittaker C.A."/>
            <person name="Wu J."/>
            <person name="Bartlett M.C."/>
            <person name="Ma D."/>
            <person name="Leeson R.L."/>
            <person name="Priest M."/>
            <person name="Young S.K."/>
            <person name="Love J.C."/>
        </authorList>
    </citation>
    <scope>NUCLEOTIDE SEQUENCE [LARGE SCALE GENOMIC DNA]</scope>
    <source>
        <strain evidence="1 2">ATCC 28485</strain>
    </source>
</reference>
<organism evidence="1 2">
    <name type="scientific">Komagataella pastoris</name>
    <name type="common">Yeast</name>
    <name type="synonym">Pichia pastoris</name>
    <dbReference type="NCBI Taxonomy" id="4922"/>
    <lineage>
        <taxon>Eukaryota</taxon>
        <taxon>Fungi</taxon>
        <taxon>Dikarya</taxon>
        <taxon>Ascomycota</taxon>
        <taxon>Saccharomycotina</taxon>
        <taxon>Pichiomycetes</taxon>
        <taxon>Pichiales</taxon>
        <taxon>Pichiaceae</taxon>
        <taxon>Komagataella</taxon>
    </lineage>
</organism>
<proteinExistence type="predicted"/>
<dbReference type="EMBL" id="CP014586">
    <property type="protein sequence ID" value="ANZ76970.1"/>
    <property type="molecule type" value="Genomic_DNA"/>
</dbReference>
<evidence type="ECO:0000313" key="1">
    <source>
        <dbReference type="EMBL" id="ANZ76970.1"/>
    </source>
</evidence>
<protein>
    <submittedName>
        <fullName evidence="1">BA75_03332T0</fullName>
    </submittedName>
</protein>
<dbReference type="AlphaFoldDB" id="A0A1B2JG13"/>
<keyword evidence="2" id="KW-1185">Reference proteome</keyword>
<accession>A0A1B2JG13</accession>
<dbReference type="Proteomes" id="UP000094565">
    <property type="component" value="Chromosome 3"/>
</dbReference>
<gene>
    <name evidence="1" type="ORF">ATY40_BA7503332</name>
</gene>
<name>A0A1B2JG13_PICPA</name>
<evidence type="ECO:0000313" key="2">
    <source>
        <dbReference type="Proteomes" id="UP000094565"/>
    </source>
</evidence>
<dbReference type="OrthoDB" id="5643293at2759"/>
<sequence length="577" mass="66461">MTKKTNKITNTSTVMQHDAYTLLTKKKHPAMALCILLVPEANRRKLDALTGDTSCQSRTMVLLNAAQAIKEALTNKCEMSYFIQLARDFLNRPTDEKPLKKIITANDVFGTKPLSKELDNYLEFFRHLIGEKAYTTCGLCYSNTENSLFFIDENGGYFSDITDLDYYIDTPQPDGQSSIRSQQTYDLRATLGFNCTDLIRECALDATTHNFEKLSQHKNTSVYDTFEDQLAAAVFQVVSYIPQKEGPNIPLQAIVPQTLVVLQNAYRKKHPINIRIRRIMMTPIEHKQIRNEKIGITAMENKSNPPPQEFNYMITEARTFMGIPNKETSRFRLISSIPQEQQETLGMCFDLFSYYMKDQDGKGLSSANNDEYYAELEKDNLDPVWALLLPSLIAHSPFSGYANDKSTNHDDYYKALCPPGKMQKYDRMQNYCFRLEAPYGEDNRSSLYELVTSCRQLMAKYNLGDIREFHRDETARGAYERRRKPHQAAVRHIWTGSYREVKAEGETFVHTRAAHPDIICRALLFRMGERSASFKTMAEVEEFLKVRRSSSKRAKRMYKESYPKNWSFLVATGQVKL</sequence>